<evidence type="ECO:0000313" key="2">
    <source>
        <dbReference type="EMBL" id="KAJ6240693.1"/>
    </source>
</evidence>
<evidence type="ECO:0000313" key="3">
    <source>
        <dbReference type="Proteomes" id="UP001150062"/>
    </source>
</evidence>
<keyword evidence="3" id="KW-1185">Reference proteome</keyword>
<organism evidence="2 3">
    <name type="scientific">Anaeramoeba flamelloides</name>
    <dbReference type="NCBI Taxonomy" id="1746091"/>
    <lineage>
        <taxon>Eukaryota</taxon>
        <taxon>Metamonada</taxon>
        <taxon>Anaeramoebidae</taxon>
        <taxon>Anaeramoeba</taxon>
    </lineage>
</organism>
<name>A0ABQ8Y8Z8_9EUKA</name>
<feature type="compositionally biased region" description="Basic and acidic residues" evidence="1">
    <location>
        <begin position="68"/>
        <end position="80"/>
    </location>
</feature>
<sequence>MSQNIMRLGTARFKILYRDSHKKEFEKAELFLKKTHLEIRLLKKKNRKHKKKKKNNHQNKNNNNNNSNEEKDQNTKNPNIEKYRRSWSKKMVFAIHKINTKIISLEIFERNLFECFQFRSRYHKTVATFSMILFIISQGKRRTIGYNPKVKTIDAKHLSTKFIPLPIVPNEQFLDLYEDINKLKQSRISLIFPKFWYPHGVNFLVNVVVSRQYPIVSGYLKIRKDRLIVGIKGSNTINIHFRNQLQLSKNKDNIKIIKIFWHKMNFKFQKTQEKNIIIAMSIVESNLIIKTINHFIKQWNELEIAKKFKKNFH</sequence>
<feature type="compositionally biased region" description="Basic residues" evidence="1">
    <location>
        <begin position="42"/>
        <end position="57"/>
    </location>
</feature>
<comment type="caution">
    <text evidence="2">The sequence shown here is derived from an EMBL/GenBank/DDBJ whole genome shotgun (WGS) entry which is preliminary data.</text>
</comment>
<feature type="compositionally biased region" description="Low complexity" evidence="1">
    <location>
        <begin position="58"/>
        <end position="67"/>
    </location>
</feature>
<reference evidence="2" key="1">
    <citation type="submission" date="2022-08" db="EMBL/GenBank/DDBJ databases">
        <title>Novel sulfate-reducing endosymbionts in the free-living metamonad Anaeramoeba.</title>
        <authorList>
            <person name="Jerlstrom-Hultqvist J."/>
            <person name="Cepicka I."/>
            <person name="Gallot-Lavallee L."/>
            <person name="Salas-Leiva D."/>
            <person name="Curtis B.A."/>
            <person name="Zahonova K."/>
            <person name="Pipaliya S."/>
            <person name="Dacks J."/>
            <person name="Roger A.J."/>
        </authorList>
    </citation>
    <scope>NUCLEOTIDE SEQUENCE</scope>
    <source>
        <strain evidence="2">Schooner1</strain>
    </source>
</reference>
<dbReference type="Proteomes" id="UP001150062">
    <property type="component" value="Unassembled WGS sequence"/>
</dbReference>
<protein>
    <submittedName>
        <fullName evidence="2">Nnp-1 protein putative nuclear protein 1 nop52</fullName>
    </submittedName>
</protein>
<feature type="region of interest" description="Disordered" evidence="1">
    <location>
        <begin position="42"/>
        <end position="80"/>
    </location>
</feature>
<proteinExistence type="predicted"/>
<accession>A0ABQ8Y8Z8</accession>
<gene>
    <name evidence="2" type="ORF">M0813_23791</name>
</gene>
<evidence type="ECO:0000256" key="1">
    <source>
        <dbReference type="SAM" id="MobiDB-lite"/>
    </source>
</evidence>
<dbReference type="EMBL" id="JAOAOG010000198">
    <property type="protein sequence ID" value="KAJ6240693.1"/>
    <property type="molecule type" value="Genomic_DNA"/>
</dbReference>